<sequence>MKIFTQRLISYLLIITTQSMYSTYAFSFQASVSEDESEVFDHYVNEASKYAKELRSKVSIPIVDNEGNISVNGEQLMTVDEITGVKDSDSMPVDIDGTYGNDAAIIKAGEDANRYYQHGIDGDGNKINNPSYDAYNFLHDSFGKQKPNLDNDPIWDVTDNVFNNLEEISESFSKCKISTEFLPNGDKPIHVPKLEYCERVLAIEDSFTVSHDYDVGVLRHHSGPVNMLSCGEGCVKAWIGTVGDDYFGGRCKIYEEEMSIEVLRPDAISKVTLEYSKFDDYHQVWINDSRVYNGPNENFPPETDGPCELGTSWQKRPNIDLTRFFRDSKPNSQIPIKTRTSVTGGGEGYSRLQINFDPKSIVANDVWLPKSDMDKALDIIQQSDDGICKASIQCLDMPALDVNGCTTINGHQVCESNFKPSPFPNISPMCRKMSVTSSCKSPDTEICWENLSGETVCYDNDNVAEQNTCQPYESNVFPNKPDKKCSFVKSECMDGGMSNSGTCYIYEDTYDCGFTVGDTGGDNVEIIDCDGELRCVGEDCITAEKDGANKDFGQVVGYLEMLKYAKADMQCENVPESPYQPESPPDEYYPIPVCKDGFLYDVLTDKCLQKKSCEFDNSNFYSVDLRSGIEVKARGNVIADSDDVRECSPIENGDVIYTCGTEKKRESTKIDHEICTNIYDHKTEIGCPDKGHAVHPANGLCNVLPVYQCESGSALVDKGGNKFDDSNYTCEKITEKPANGFCPNGTQLVGDSCIGFVEPLKVCKEGVINNDGVCEVSKNQCKFDRDSSYFSTTTDSVFTNGDVWKINNKCLEVAGESPEHEIYMGYFCGNNGVDLRPQYGVVGKGKLRRHKKTDRCNNIIFDKYYENGKESNVFSGLKSEVIPKICLGGEDTKFYEICTKELSYIPAISECPDGSVLEGDKCKIISEPNFGCDNGTYNPENQTCEEKAYSDPIKKCPATYPKWDKVTNTCKKADLSLDEYFPKPSNFLSLPKRMRMFDQSWAKDGLDDNASNKEKEDLTAKEKIYAHALLKIDGLNSLSGELSENEKMEFNNIKRHMVNDFLVNSNPNVYKHSVSDKSGGTGDVNCQIFGAEAAYCKKAMGGVQDCCTSPSSISLGDYIKMTNTMIQLDGMTAELELIGDYTGVWKPAQEYAGEVMDNVLSTINETLFSSSKDVAVGTATDTISMEVFKEKAMQATFDFMTDMFGEQVAGLFFNNAGGSLELSSGMQSAATVMMYVYYAYLVYVIVNLLIDIIWECSEDEFSLAMKRDLLSTHSIGSYCANEALGLCIEKREVHCVFNSPVSRIMMEQIYRQPQMQARGYSWGTPENPVCRGIWTEDLQYVDFDKINMDEWVAILKETDNFPDKSNINTESLTGIDNFLNVNKDDPRLNIEERTREKMTKEDGSMMDGDKLLRDSYEHKWQSLQ</sequence>
<evidence type="ECO:0008006" key="3">
    <source>
        <dbReference type="Google" id="ProtNLM"/>
    </source>
</evidence>
<dbReference type="OrthoDB" id="5297981at2"/>
<keyword evidence="2" id="KW-1185">Reference proteome</keyword>
<organism evidence="1 2">
    <name type="scientific">Photobacterium aquae</name>
    <dbReference type="NCBI Taxonomy" id="1195763"/>
    <lineage>
        <taxon>Bacteria</taxon>
        <taxon>Pseudomonadati</taxon>
        <taxon>Pseudomonadota</taxon>
        <taxon>Gammaproteobacteria</taxon>
        <taxon>Vibrionales</taxon>
        <taxon>Vibrionaceae</taxon>
        <taxon>Photobacterium</taxon>
    </lineage>
</organism>
<dbReference type="Proteomes" id="UP000036097">
    <property type="component" value="Unassembled WGS sequence"/>
</dbReference>
<accession>A0A0J1GVL9</accession>
<reference evidence="1 2" key="1">
    <citation type="submission" date="2015-05" db="EMBL/GenBank/DDBJ databases">
        <title>Photobacterium galathea sp. nov.</title>
        <authorList>
            <person name="Machado H."/>
            <person name="Gram L."/>
        </authorList>
    </citation>
    <scope>NUCLEOTIDE SEQUENCE [LARGE SCALE GENOMIC DNA]</scope>
    <source>
        <strain evidence="1 2">CGMCC 1.12159</strain>
    </source>
</reference>
<proteinExistence type="predicted"/>
<name>A0A0J1GVL9_9GAMM</name>
<gene>
    <name evidence="1" type="ORF">ABT56_18815</name>
</gene>
<dbReference type="STRING" id="1195763.ABT56_18815"/>
<evidence type="ECO:0000313" key="1">
    <source>
        <dbReference type="EMBL" id="KLV03489.1"/>
    </source>
</evidence>
<dbReference type="InterPro" id="IPR014121">
    <property type="entry name" value="TraN_Ftype"/>
</dbReference>
<dbReference type="Pfam" id="PF06986">
    <property type="entry name" value="F_T4SS_TraN"/>
    <property type="match status" value="2"/>
</dbReference>
<dbReference type="PATRIC" id="fig|1195763.3.peg.4021"/>
<evidence type="ECO:0000313" key="2">
    <source>
        <dbReference type="Proteomes" id="UP000036097"/>
    </source>
</evidence>
<dbReference type="RefSeq" id="WP_047880452.1">
    <property type="nucleotide sequence ID" value="NZ_LDOT01000032.1"/>
</dbReference>
<dbReference type="EMBL" id="LDOT01000032">
    <property type="protein sequence ID" value="KLV03489.1"/>
    <property type="molecule type" value="Genomic_DNA"/>
</dbReference>
<comment type="caution">
    <text evidence="1">The sequence shown here is derived from an EMBL/GenBank/DDBJ whole genome shotgun (WGS) entry which is preliminary data.</text>
</comment>
<protein>
    <recommendedName>
        <fullName evidence="3">Conjugal transfer protein TraN</fullName>
    </recommendedName>
</protein>